<dbReference type="InterPro" id="IPR025699">
    <property type="entry name" value="ABC2_memb-like"/>
</dbReference>
<evidence type="ECO:0000256" key="1">
    <source>
        <dbReference type="SAM" id="Phobius"/>
    </source>
</evidence>
<dbReference type="PANTHER" id="PTHR41309">
    <property type="entry name" value="MEMBRANE PROTEIN-RELATED"/>
    <property type="match status" value="1"/>
</dbReference>
<dbReference type="RefSeq" id="WP_036783588.1">
    <property type="nucleotide sequence ID" value="NZ_AVBG01000007.1"/>
</dbReference>
<gene>
    <name evidence="2" type="ORF">N780_08350</name>
</gene>
<dbReference type="EMBL" id="AVBG01000007">
    <property type="protein sequence ID" value="KGP91220.1"/>
    <property type="molecule type" value="Genomic_DNA"/>
</dbReference>
<feature type="transmembrane region" description="Helical" evidence="1">
    <location>
        <begin position="16"/>
        <end position="45"/>
    </location>
</feature>
<dbReference type="AlphaFoldDB" id="A0A0A2VC24"/>
<evidence type="ECO:0000313" key="2">
    <source>
        <dbReference type="EMBL" id="KGP91220.1"/>
    </source>
</evidence>
<keyword evidence="1" id="KW-0472">Membrane</keyword>
<accession>A0A0A2VC24</accession>
<feature type="transmembrane region" description="Helical" evidence="1">
    <location>
        <begin position="172"/>
        <end position="192"/>
    </location>
</feature>
<proteinExistence type="predicted"/>
<evidence type="ECO:0000313" key="3">
    <source>
        <dbReference type="Proteomes" id="UP000030153"/>
    </source>
</evidence>
<dbReference type="eggNOG" id="ENOG5031H2M">
    <property type="taxonomic scope" value="Bacteria"/>
</dbReference>
<dbReference type="Proteomes" id="UP000030153">
    <property type="component" value="Unassembled WGS sequence"/>
</dbReference>
<dbReference type="OrthoDB" id="1913432at2"/>
<feature type="transmembrane region" description="Helical" evidence="1">
    <location>
        <begin position="103"/>
        <end position="125"/>
    </location>
</feature>
<reference evidence="2 3" key="1">
    <citation type="submission" date="2013-08" db="EMBL/GenBank/DDBJ databases">
        <title>Genome of Pontibacillus chungwhensis.</title>
        <authorList>
            <person name="Wang Q."/>
            <person name="Wang G."/>
        </authorList>
    </citation>
    <scope>NUCLEOTIDE SEQUENCE [LARGE SCALE GENOMIC DNA]</scope>
    <source>
        <strain evidence="2 3">BH030062</strain>
    </source>
</reference>
<feature type="transmembrane region" description="Helical" evidence="1">
    <location>
        <begin position="132"/>
        <end position="152"/>
    </location>
</feature>
<feature type="transmembrane region" description="Helical" evidence="1">
    <location>
        <begin position="76"/>
        <end position="97"/>
    </location>
</feature>
<keyword evidence="3" id="KW-1185">Reference proteome</keyword>
<keyword evidence="1" id="KW-1133">Transmembrane helix</keyword>
<sequence length="202" mass="22880">MFNLIRKDIVMQKKTLAILALALCVYLALGVSSIWVGLIFSIVMITNTFSLDEKSNVHMLLNSLPYTRKQIVSSKYVVAVLFTLLVALALFVGNLVFHGEITLWKHLLIMMILVFIAASFILPFSYQYKSQYLFVASIVAFGAYMLLVNTLIPNLNDLIREKVYIILTTTTPSLYVGMVVLVGCLYGFSWIVSIRIYEKKVF</sequence>
<dbReference type="STRING" id="1385513.N780_08350"/>
<keyword evidence="1" id="KW-0812">Transmembrane</keyword>
<name>A0A0A2VC24_9BACI</name>
<dbReference type="Pfam" id="PF13346">
    <property type="entry name" value="ABC2_membrane_5"/>
    <property type="match status" value="1"/>
</dbReference>
<comment type="caution">
    <text evidence="2">The sequence shown here is derived from an EMBL/GenBank/DDBJ whole genome shotgun (WGS) entry which is preliminary data.</text>
</comment>
<protein>
    <submittedName>
        <fullName evidence="2">ABC transporter permease</fullName>
    </submittedName>
</protein>
<dbReference type="PANTHER" id="PTHR41309:SF2">
    <property type="entry name" value="MEMBRANE PROTEIN"/>
    <property type="match status" value="1"/>
</dbReference>
<organism evidence="2 3">
    <name type="scientific">Pontibacillus chungwhensis BH030062</name>
    <dbReference type="NCBI Taxonomy" id="1385513"/>
    <lineage>
        <taxon>Bacteria</taxon>
        <taxon>Bacillati</taxon>
        <taxon>Bacillota</taxon>
        <taxon>Bacilli</taxon>
        <taxon>Bacillales</taxon>
        <taxon>Bacillaceae</taxon>
        <taxon>Pontibacillus</taxon>
    </lineage>
</organism>